<feature type="compositionally biased region" description="Basic and acidic residues" evidence="1">
    <location>
        <begin position="58"/>
        <end position="76"/>
    </location>
</feature>
<comment type="caution">
    <text evidence="2">The sequence shown here is derived from an EMBL/GenBank/DDBJ whole genome shotgun (WGS) entry which is preliminary data.</text>
</comment>
<proteinExistence type="predicted"/>
<feature type="region of interest" description="Disordered" evidence="1">
    <location>
        <begin position="50"/>
        <end position="81"/>
    </location>
</feature>
<feature type="compositionally biased region" description="Basic and acidic residues" evidence="1">
    <location>
        <begin position="130"/>
        <end position="152"/>
    </location>
</feature>
<sequence length="350" mass="39152">MERGRKKGGGNESEVSLIISTVQTRNISIFSVWATKMAAERDEIMRLPMRSGVSHDSGGIDRDGGEREGGKREKMSRGLQTLTEYRTQKGATTWGLTRSRKGLTRQAFDLSGRKGKTYSSRTWRNLARPDSGRPDRKREDGEWEIQSRRRDDDEGGGSIWWGLSRGGESGRVGSSRDKWGQSPKGTGRSPGEGMSRTPRDVTPAPGKACPLRPLGYGQASHYNGQRFGGWDRGPPRTEATPDRLLCRVCDVLDVTERGRSSSPGPRRGSGYFWYRGWTTSYQFCQHRFPFRVRLKRVTKWATIPVLEQDPAKVHMPWTTMDRVQVPPLTPKIISDDGCTTLGPCAGSKVF</sequence>
<feature type="compositionally biased region" description="Gly residues" evidence="1">
    <location>
        <begin position="156"/>
        <end position="170"/>
    </location>
</feature>
<feature type="region of interest" description="Disordered" evidence="1">
    <location>
        <begin position="105"/>
        <end position="205"/>
    </location>
</feature>
<keyword evidence="3" id="KW-1185">Reference proteome</keyword>
<reference evidence="2 3" key="1">
    <citation type="submission" date="2021-07" db="EMBL/GenBank/DDBJ databases">
        <title>The Aristolochia fimbriata genome: insights into angiosperm evolution, floral development and chemical biosynthesis.</title>
        <authorList>
            <person name="Jiao Y."/>
        </authorList>
    </citation>
    <scope>NUCLEOTIDE SEQUENCE [LARGE SCALE GENOMIC DNA]</scope>
    <source>
        <strain evidence="2">IBCAS-2021</strain>
        <tissue evidence="2">Leaf</tissue>
    </source>
</reference>
<evidence type="ECO:0000256" key="1">
    <source>
        <dbReference type="SAM" id="MobiDB-lite"/>
    </source>
</evidence>
<dbReference type="AlphaFoldDB" id="A0AAV7F9Z4"/>
<evidence type="ECO:0000313" key="2">
    <source>
        <dbReference type="EMBL" id="KAG9457753.1"/>
    </source>
</evidence>
<name>A0AAV7F9Z4_ARIFI</name>
<gene>
    <name evidence="2" type="ORF">H6P81_002261</name>
</gene>
<protein>
    <submittedName>
        <fullName evidence="2">Uncharacterized protein</fullName>
    </submittedName>
</protein>
<evidence type="ECO:0000313" key="3">
    <source>
        <dbReference type="Proteomes" id="UP000825729"/>
    </source>
</evidence>
<accession>A0AAV7F9Z4</accession>
<dbReference type="EMBL" id="JAINDJ010000002">
    <property type="protein sequence ID" value="KAG9457753.1"/>
    <property type="molecule type" value="Genomic_DNA"/>
</dbReference>
<organism evidence="2 3">
    <name type="scientific">Aristolochia fimbriata</name>
    <name type="common">White veined hardy Dutchman's pipe vine</name>
    <dbReference type="NCBI Taxonomy" id="158543"/>
    <lineage>
        <taxon>Eukaryota</taxon>
        <taxon>Viridiplantae</taxon>
        <taxon>Streptophyta</taxon>
        <taxon>Embryophyta</taxon>
        <taxon>Tracheophyta</taxon>
        <taxon>Spermatophyta</taxon>
        <taxon>Magnoliopsida</taxon>
        <taxon>Magnoliidae</taxon>
        <taxon>Piperales</taxon>
        <taxon>Aristolochiaceae</taxon>
        <taxon>Aristolochia</taxon>
    </lineage>
</organism>
<dbReference type="Proteomes" id="UP000825729">
    <property type="component" value="Unassembled WGS sequence"/>
</dbReference>